<dbReference type="InterPro" id="IPR008927">
    <property type="entry name" value="6-PGluconate_DH-like_C_sf"/>
</dbReference>
<dbReference type="Gene3D" id="1.10.1040.10">
    <property type="entry name" value="N-(1-d-carboxylethyl)-l-norvaline Dehydrogenase, domain 2"/>
    <property type="match status" value="1"/>
</dbReference>
<feature type="domain" description="3-hydroxyacyl-CoA dehydrogenase C-terminal" evidence="3">
    <location>
        <begin position="142"/>
        <end position="238"/>
    </location>
</feature>
<dbReference type="PANTHER" id="PTHR48075:SF5">
    <property type="entry name" value="3-HYDROXYBUTYRYL-COA DEHYDROGENASE"/>
    <property type="match status" value="1"/>
</dbReference>
<dbReference type="Gene3D" id="3.40.50.720">
    <property type="entry name" value="NAD(P)-binding Rossmann-like Domain"/>
    <property type="match status" value="1"/>
</dbReference>
<evidence type="ECO:0000313" key="4">
    <source>
        <dbReference type="EMBL" id="SMP01306.1"/>
    </source>
</evidence>
<reference evidence="4" key="1">
    <citation type="submission" date="2017-05" db="EMBL/GenBank/DDBJ databases">
        <authorList>
            <person name="Varghese N."/>
            <person name="Submissions S."/>
        </authorList>
    </citation>
    <scope>NUCLEOTIDE SEQUENCE</scope>
    <source>
        <strain evidence="4">DSM 45262</strain>
    </source>
</reference>
<dbReference type="InterPro" id="IPR006108">
    <property type="entry name" value="3HC_DH_C"/>
</dbReference>
<evidence type="ECO:0000259" key="3">
    <source>
        <dbReference type="Pfam" id="PF00725"/>
    </source>
</evidence>
<dbReference type="GO" id="GO:0016616">
    <property type="term" value="F:oxidoreductase activity, acting on the CH-OH group of donors, NAD or NADP as acceptor"/>
    <property type="evidence" value="ECO:0007669"/>
    <property type="project" value="InterPro"/>
</dbReference>
<dbReference type="SUPFAM" id="SSF48179">
    <property type="entry name" value="6-phosphogluconate dehydrogenase C-terminal domain-like"/>
    <property type="match status" value="1"/>
</dbReference>
<name>A0AA45WIX8_9BACL</name>
<evidence type="ECO:0000256" key="2">
    <source>
        <dbReference type="ARBA" id="ARBA00009463"/>
    </source>
</evidence>
<dbReference type="InterPro" id="IPR013328">
    <property type="entry name" value="6PGD_dom2"/>
</dbReference>
<protein>
    <submittedName>
        <fullName evidence="4">3-hydroxybutyryl-CoA dehydrogenase</fullName>
    </submittedName>
</protein>
<proteinExistence type="inferred from homology"/>
<evidence type="ECO:0000313" key="5">
    <source>
        <dbReference type="Proteomes" id="UP001157946"/>
    </source>
</evidence>
<dbReference type="AlphaFoldDB" id="A0AA45WIX8"/>
<gene>
    <name evidence="4" type="ORF">SAMN06265361_101227</name>
</gene>
<dbReference type="PANTHER" id="PTHR48075">
    <property type="entry name" value="3-HYDROXYACYL-COA DEHYDROGENASE FAMILY PROTEIN"/>
    <property type="match status" value="1"/>
</dbReference>
<dbReference type="EMBL" id="FXTU01000001">
    <property type="protein sequence ID" value="SMP01306.1"/>
    <property type="molecule type" value="Genomic_DNA"/>
</dbReference>
<dbReference type="GO" id="GO:0006631">
    <property type="term" value="P:fatty acid metabolic process"/>
    <property type="evidence" value="ECO:0007669"/>
    <property type="project" value="InterPro"/>
</dbReference>
<dbReference type="Pfam" id="PF00725">
    <property type="entry name" value="3HCDH"/>
    <property type="match status" value="1"/>
</dbReference>
<accession>A0AA45WIX8</accession>
<organism evidence="4 5">
    <name type="scientific">Laceyella tengchongensis</name>
    <dbReference type="NCBI Taxonomy" id="574699"/>
    <lineage>
        <taxon>Bacteria</taxon>
        <taxon>Bacillati</taxon>
        <taxon>Bacillota</taxon>
        <taxon>Bacilli</taxon>
        <taxon>Bacillales</taxon>
        <taxon>Thermoactinomycetaceae</taxon>
        <taxon>Laceyella</taxon>
    </lineage>
</organism>
<comment type="caution">
    <text evidence="4">The sequence shown here is derived from an EMBL/GenBank/DDBJ whole genome shotgun (WGS) entry which is preliminary data.</text>
</comment>
<comment type="pathway">
    <text evidence="1">Lipid metabolism; butanoate metabolism.</text>
</comment>
<dbReference type="RefSeq" id="WP_284723831.1">
    <property type="nucleotide sequence ID" value="NZ_FXTU01000001.1"/>
</dbReference>
<sequence>MADKVVILGDGPFREPLATFLASQRVACMSPEQADGRDVLAVIDVQTGCDGGKRDWLVSAERVVSERTPIFTSVLHRTATEIASWLAHPERVVGFSPVQFADMPVVEVCRPLQAEEDASWTEHLQVLAGLGKEVEEVGDEPGLVFPRTLALLVNEAAFALAEKIADKVDIDLAMRKGTNWPYGPLEWADRIGIDQIVAILTGLERELGEERYRPAPLLRKMVYAGYLGRASGRGFYCYDEQSVRKGAEG</sequence>
<keyword evidence="5" id="KW-1185">Reference proteome</keyword>
<dbReference type="Proteomes" id="UP001157946">
    <property type="component" value="Unassembled WGS sequence"/>
</dbReference>
<comment type="similarity">
    <text evidence="2">Belongs to the 3-hydroxyacyl-CoA dehydrogenase family.</text>
</comment>
<evidence type="ECO:0000256" key="1">
    <source>
        <dbReference type="ARBA" id="ARBA00005086"/>
    </source>
</evidence>